<reference evidence="1" key="1">
    <citation type="submission" date="2018-05" db="EMBL/GenBank/DDBJ databases">
        <authorList>
            <person name="Lanie J.A."/>
            <person name="Ng W.-L."/>
            <person name="Kazmierczak K.M."/>
            <person name="Andrzejewski T.M."/>
            <person name="Davidsen T.M."/>
            <person name="Wayne K.J."/>
            <person name="Tettelin H."/>
            <person name="Glass J.I."/>
            <person name="Rusch D."/>
            <person name="Podicherti R."/>
            <person name="Tsui H.-C.T."/>
            <person name="Winkler M.E."/>
        </authorList>
    </citation>
    <scope>NUCLEOTIDE SEQUENCE</scope>
</reference>
<dbReference type="PANTHER" id="PTHR47108">
    <property type="entry name" value="5-AMINO-6-(5-PHOSPHO-D-RIBITYLAMINO)URACIL PHOSPHATASE, CHLOROPLASTIC"/>
    <property type="match status" value="1"/>
</dbReference>
<accession>A0A383DZ98</accession>
<dbReference type="Gene3D" id="1.10.150.240">
    <property type="entry name" value="Putative phosphatase, domain 2"/>
    <property type="match status" value="1"/>
</dbReference>
<dbReference type="InterPro" id="IPR036412">
    <property type="entry name" value="HAD-like_sf"/>
</dbReference>
<dbReference type="SUPFAM" id="SSF56784">
    <property type="entry name" value="HAD-like"/>
    <property type="match status" value="1"/>
</dbReference>
<feature type="non-terminal residue" evidence="1">
    <location>
        <position position="114"/>
    </location>
</feature>
<evidence type="ECO:0008006" key="2">
    <source>
        <dbReference type="Google" id="ProtNLM"/>
    </source>
</evidence>
<gene>
    <name evidence="1" type="ORF">METZ01_LOCUS502736</name>
</gene>
<dbReference type="AlphaFoldDB" id="A0A383DZ98"/>
<dbReference type="EMBL" id="UINC01221513">
    <property type="protein sequence ID" value="SVE49882.1"/>
    <property type="molecule type" value="Genomic_DNA"/>
</dbReference>
<proteinExistence type="predicted"/>
<dbReference type="Pfam" id="PF00702">
    <property type="entry name" value="Hydrolase"/>
    <property type="match status" value="1"/>
</dbReference>
<dbReference type="Gene3D" id="3.40.50.1000">
    <property type="entry name" value="HAD superfamily/HAD-like"/>
    <property type="match status" value="1"/>
</dbReference>
<organism evidence="1">
    <name type="scientific">marine metagenome</name>
    <dbReference type="NCBI Taxonomy" id="408172"/>
    <lineage>
        <taxon>unclassified sequences</taxon>
        <taxon>metagenomes</taxon>
        <taxon>ecological metagenomes</taxon>
    </lineage>
</organism>
<sequence>MGITATNTIPSSTPRQFGAIFDWDGVVIDSSSQHERSWEMLAEEIGKPLPENHFKQGFGKRNALIIPEILGWTKDLDEVERLGRRKEELYRELVKSDGLRALPGIRELLVELKA</sequence>
<dbReference type="InterPro" id="IPR023214">
    <property type="entry name" value="HAD_sf"/>
</dbReference>
<dbReference type="InterPro" id="IPR023198">
    <property type="entry name" value="PGP-like_dom2"/>
</dbReference>
<protein>
    <recommendedName>
        <fullName evidence="2">HAD family hydrolase</fullName>
    </recommendedName>
</protein>
<evidence type="ECO:0000313" key="1">
    <source>
        <dbReference type="EMBL" id="SVE49882.1"/>
    </source>
</evidence>
<name>A0A383DZ98_9ZZZZ</name>
<dbReference type="PANTHER" id="PTHR47108:SF1">
    <property type="entry name" value="5-AMINO-6-(5-PHOSPHO-D-RIBITYLAMINO)URACIL PHOSPHATASE, CHLOROPLASTIC"/>
    <property type="match status" value="1"/>
</dbReference>